<keyword evidence="2" id="KW-0238">DNA-binding</keyword>
<dbReference type="InterPro" id="IPR010982">
    <property type="entry name" value="Lambda_DNA-bd_dom_sf"/>
</dbReference>
<feature type="domain" description="HTH lacI-type" evidence="4">
    <location>
        <begin position="4"/>
        <end position="58"/>
    </location>
</feature>
<evidence type="ECO:0000259" key="5">
    <source>
        <dbReference type="PROSITE" id="PS50943"/>
    </source>
</evidence>
<organism evidence="6 7">
    <name type="scientific">Ktedonospora formicarum</name>
    <dbReference type="NCBI Taxonomy" id="2778364"/>
    <lineage>
        <taxon>Bacteria</taxon>
        <taxon>Bacillati</taxon>
        <taxon>Chloroflexota</taxon>
        <taxon>Ktedonobacteria</taxon>
        <taxon>Ktedonobacterales</taxon>
        <taxon>Ktedonobacteraceae</taxon>
        <taxon>Ktedonospora</taxon>
    </lineage>
</organism>
<comment type="caution">
    <text evidence="6">The sequence shown here is derived from an EMBL/GenBank/DDBJ whole genome shotgun (WGS) entry which is preliminary data.</text>
</comment>
<dbReference type="PROSITE" id="PS50943">
    <property type="entry name" value="HTH_CROC1"/>
    <property type="match status" value="1"/>
</dbReference>
<feature type="domain" description="HTH cro/C1-type" evidence="5">
    <location>
        <begin position="3"/>
        <end position="48"/>
    </location>
</feature>
<proteinExistence type="predicted"/>
<evidence type="ECO:0000313" key="6">
    <source>
        <dbReference type="EMBL" id="GHO42427.1"/>
    </source>
</evidence>
<dbReference type="GO" id="GO:0000976">
    <property type="term" value="F:transcription cis-regulatory region binding"/>
    <property type="evidence" value="ECO:0007669"/>
    <property type="project" value="TreeGrafter"/>
</dbReference>
<dbReference type="SMART" id="SM00354">
    <property type="entry name" value="HTH_LACI"/>
    <property type="match status" value="1"/>
</dbReference>
<evidence type="ECO:0000256" key="3">
    <source>
        <dbReference type="ARBA" id="ARBA00023163"/>
    </source>
</evidence>
<dbReference type="Pfam" id="PF00356">
    <property type="entry name" value="LacI"/>
    <property type="match status" value="1"/>
</dbReference>
<gene>
    <name evidence="6" type="ORF">KSX_05900</name>
</gene>
<dbReference type="SUPFAM" id="SSF53822">
    <property type="entry name" value="Periplasmic binding protein-like I"/>
    <property type="match status" value="1"/>
</dbReference>
<dbReference type="InterPro" id="IPR001387">
    <property type="entry name" value="Cro/C1-type_HTH"/>
</dbReference>
<dbReference type="Pfam" id="PF13377">
    <property type="entry name" value="Peripla_BP_3"/>
    <property type="match status" value="1"/>
</dbReference>
<evidence type="ECO:0000256" key="1">
    <source>
        <dbReference type="ARBA" id="ARBA00023015"/>
    </source>
</evidence>
<dbReference type="PROSITE" id="PS00356">
    <property type="entry name" value="HTH_LACI_1"/>
    <property type="match status" value="1"/>
</dbReference>
<dbReference type="Gene3D" id="1.10.260.40">
    <property type="entry name" value="lambda repressor-like DNA-binding domains"/>
    <property type="match status" value="1"/>
</dbReference>
<evidence type="ECO:0000259" key="4">
    <source>
        <dbReference type="PROSITE" id="PS50932"/>
    </source>
</evidence>
<dbReference type="PANTHER" id="PTHR30146">
    <property type="entry name" value="LACI-RELATED TRANSCRIPTIONAL REPRESSOR"/>
    <property type="match status" value="1"/>
</dbReference>
<evidence type="ECO:0000313" key="7">
    <source>
        <dbReference type="Proteomes" id="UP000612362"/>
    </source>
</evidence>
<accession>A0A8J3HXF0</accession>
<dbReference type="InterPro" id="IPR028082">
    <property type="entry name" value="Peripla_BP_I"/>
</dbReference>
<dbReference type="AlphaFoldDB" id="A0A8J3HXF0"/>
<reference evidence="6" key="1">
    <citation type="submission" date="2020-10" db="EMBL/GenBank/DDBJ databases">
        <title>Taxonomic study of unclassified bacteria belonging to the class Ktedonobacteria.</title>
        <authorList>
            <person name="Yabe S."/>
            <person name="Wang C.M."/>
            <person name="Zheng Y."/>
            <person name="Sakai Y."/>
            <person name="Cavaletti L."/>
            <person name="Monciardini P."/>
            <person name="Donadio S."/>
        </authorList>
    </citation>
    <scope>NUCLEOTIDE SEQUENCE</scope>
    <source>
        <strain evidence="6">SOSP1-1</strain>
    </source>
</reference>
<dbReference type="CDD" id="cd01392">
    <property type="entry name" value="HTH_LacI"/>
    <property type="match status" value="1"/>
</dbReference>
<dbReference type="InterPro" id="IPR046335">
    <property type="entry name" value="LacI/GalR-like_sensor"/>
</dbReference>
<dbReference type="Gene3D" id="3.40.50.2300">
    <property type="match status" value="2"/>
</dbReference>
<keyword evidence="3" id="KW-0804">Transcription</keyword>
<dbReference type="PRINTS" id="PR00036">
    <property type="entry name" value="HTHLACI"/>
</dbReference>
<evidence type="ECO:0000256" key="2">
    <source>
        <dbReference type="ARBA" id="ARBA00023125"/>
    </source>
</evidence>
<sequence length="341" mass="37370">MPKVTIYDVAKKAGVSAATVSKILNGTGRISQETRQRVLAAIEALHYRPSMIATALKKHQTFSIGLLIPDITNPFYAGLARAVEDHALAHNYSLLMCSTDNTAEREERQLEHVLRQQLDGLIVATSEAMSPEILTTLHHAQVRVVFVDRVLPNLPYPVIATDHYQGSYLATRHLLDLGHQDITVFLEPLSLHSSLERLRGFARALEEQSIRFDNTSMFSEGFGVEAGYKLAQRLLAQRGTASQLPTAIFASTDQLAIGALQYFHEVHIAVPEHISIIGYDDIQMARIVSPPLTTVAQPITAIGQQAVELLISGRTLMATTVLLPPQIVVRASTAAPRSCEA</sequence>
<dbReference type="InterPro" id="IPR000843">
    <property type="entry name" value="HTH_LacI"/>
</dbReference>
<dbReference type="CDD" id="cd06267">
    <property type="entry name" value="PBP1_LacI_sugar_binding-like"/>
    <property type="match status" value="1"/>
</dbReference>
<dbReference type="PANTHER" id="PTHR30146:SF109">
    <property type="entry name" value="HTH-TYPE TRANSCRIPTIONAL REGULATOR GALS"/>
    <property type="match status" value="1"/>
</dbReference>
<dbReference type="GO" id="GO:0003700">
    <property type="term" value="F:DNA-binding transcription factor activity"/>
    <property type="evidence" value="ECO:0007669"/>
    <property type="project" value="TreeGrafter"/>
</dbReference>
<keyword evidence="1" id="KW-0805">Transcription regulation</keyword>
<dbReference type="Proteomes" id="UP000612362">
    <property type="component" value="Unassembled WGS sequence"/>
</dbReference>
<dbReference type="SUPFAM" id="SSF47413">
    <property type="entry name" value="lambda repressor-like DNA-binding domains"/>
    <property type="match status" value="1"/>
</dbReference>
<name>A0A8J3HXF0_9CHLR</name>
<dbReference type="RefSeq" id="WP_220191968.1">
    <property type="nucleotide sequence ID" value="NZ_BNJF01000001.1"/>
</dbReference>
<dbReference type="EMBL" id="BNJF01000001">
    <property type="protein sequence ID" value="GHO42427.1"/>
    <property type="molecule type" value="Genomic_DNA"/>
</dbReference>
<dbReference type="PROSITE" id="PS50932">
    <property type="entry name" value="HTH_LACI_2"/>
    <property type="match status" value="1"/>
</dbReference>
<keyword evidence="7" id="KW-1185">Reference proteome</keyword>
<protein>
    <submittedName>
        <fullName evidence="6">LacI family transcriptional regulator</fullName>
    </submittedName>
</protein>